<dbReference type="Proteomes" id="UP000000628">
    <property type="component" value="Chromosome"/>
</dbReference>
<reference evidence="1 2" key="1">
    <citation type="journal article" date="2009" name="Stand. Genomic Sci.">
        <title>Complete genome sequence of Jonesia denitrificans type strain (Prevot 55134).</title>
        <authorList>
            <person name="Pukall R."/>
            <person name="Gehrich-Schroter G."/>
            <person name="Lapidus A."/>
            <person name="Nolan M."/>
            <person name="Glavina Del Rio T."/>
            <person name="Lucas S."/>
            <person name="Chen F."/>
            <person name="Tice H."/>
            <person name="Pitluck S."/>
            <person name="Cheng J.F."/>
            <person name="Copeland A."/>
            <person name="Saunders E."/>
            <person name="Brettin T."/>
            <person name="Detter J.C."/>
            <person name="Bruce D."/>
            <person name="Goodwin L."/>
            <person name="Pati A."/>
            <person name="Ivanova N."/>
            <person name="Mavromatis K."/>
            <person name="Ovchinnikova G."/>
            <person name="Chen A."/>
            <person name="Palaniappan K."/>
            <person name="Land M."/>
            <person name="Hauser L."/>
            <person name="Chang Y.J."/>
            <person name="Jeffries C.D."/>
            <person name="Chain P."/>
            <person name="Goker M."/>
            <person name="Bristow J."/>
            <person name="Eisen J.A."/>
            <person name="Markowitz V."/>
            <person name="Hugenholtz P."/>
            <person name="Kyrpides N.C."/>
            <person name="Klenk H.P."/>
            <person name="Han C."/>
        </authorList>
    </citation>
    <scope>NUCLEOTIDE SEQUENCE [LARGE SCALE GENOMIC DNA]</scope>
    <source>
        <strain evidence="2">ATCC 14870 / DSM 20603 / BCRC 15368 / CIP 55.134 / JCM 11481 / NBRC 15587 / NCTC 10816 / Prevot 55134</strain>
    </source>
</reference>
<keyword evidence="2" id="KW-1185">Reference proteome</keyword>
<dbReference type="AlphaFoldDB" id="C7R252"/>
<name>C7R252_JONDD</name>
<protein>
    <submittedName>
        <fullName evidence="1">Uncharacterized protein</fullName>
    </submittedName>
</protein>
<proteinExistence type="predicted"/>
<evidence type="ECO:0000313" key="1">
    <source>
        <dbReference type="EMBL" id="ACV09940.1"/>
    </source>
</evidence>
<organism evidence="1 2">
    <name type="scientific">Jonesia denitrificans (strain ATCC 14870 / DSM 20603 / BCRC 15368 / CIP 55.134 / JCM 11481 / NBRC 15587 / NCTC 10816 / Prevot 55134)</name>
    <name type="common">Listeria denitrificans</name>
    <dbReference type="NCBI Taxonomy" id="471856"/>
    <lineage>
        <taxon>Bacteria</taxon>
        <taxon>Bacillati</taxon>
        <taxon>Actinomycetota</taxon>
        <taxon>Actinomycetes</taxon>
        <taxon>Micrococcales</taxon>
        <taxon>Jonesiaceae</taxon>
        <taxon>Jonesia</taxon>
    </lineage>
</organism>
<evidence type="ECO:0000313" key="2">
    <source>
        <dbReference type="Proteomes" id="UP000000628"/>
    </source>
</evidence>
<dbReference type="KEGG" id="jde:Jden_2305"/>
<dbReference type="HOGENOM" id="CLU_2716983_0_0_11"/>
<dbReference type="STRING" id="471856.Jden_2305"/>
<accession>C7R252</accession>
<sequence>MGRIDELREAKALAWESILAVDEDKRAPLFNQWRALSAEIAALEAEEEPTGKGSVLDELKKRRELRGARTAN</sequence>
<dbReference type="EMBL" id="CP001706">
    <property type="protein sequence ID" value="ACV09940.1"/>
    <property type="molecule type" value="Genomic_DNA"/>
</dbReference>
<gene>
    <name evidence="1" type="ordered locus">Jden_2305</name>
</gene>
<dbReference type="RefSeq" id="WP_015772552.1">
    <property type="nucleotide sequence ID" value="NC_013174.1"/>
</dbReference>